<dbReference type="GO" id="GO:0019171">
    <property type="term" value="F:(3R)-hydroxyacyl-[acyl-carrier-protein] dehydratase activity"/>
    <property type="evidence" value="ECO:0007669"/>
    <property type="project" value="TreeGrafter"/>
</dbReference>
<feature type="domain" description="MaoC-like" evidence="2">
    <location>
        <begin position="36"/>
        <end position="136"/>
    </location>
</feature>
<comment type="caution">
    <text evidence="3">The sequence shown here is derived from an EMBL/GenBank/DDBJ whole genome shotgun (WGS) entry which is preliminary data.</text>
</comment>
<dbReference type="InterPro" id="IPR050965">
    <property type="entry name" value="UPF0336/Enoyl-CoA_hydratase"/>
</dbReference>
<evidence type="ECO:0000256" key="1">
    <source>
        <dbReference type="ARBA" id="ARBA00023239"/>
    </source>
</evidence>
<keyword evidence="1" id="KW-0456">Lyase</keyword>
<dbReference type="CDD" id="cd03449">
    <property type="entry name" value="R_hydratase"/>
    <property type="match status" value="1"/>
</dbReference>
<dbReference type="InterPro" id="IPR002539">
    <property type="entry name" value="MaoC-like_dom"/>
</dbReference>
<dbReference type="SUPFAM" id="SSF54637">
    <property type="entry name" value="Thioesterase/thiol ester dehydrase-isomerase"/>
    <property type="match status" value="1"/>
</dbReference>
<evidence type="ECO:0000313" key="3">
    <source>
        <dbReference type="EMBL" id="ERM91726.1"/>
    </source>
</evidence>
<dbReference type="Gene3D" id="3.10.129.10">
    <property type="entry name" value="Hotdog Thioesterase"/>
    <property type="match status" value="1"/>
</dbReference>
<dbReference type="InterPro" id="IPR029069">
    <property type="entry name" value="HotDog_dom_sf"/>
</dbReference>
<dbReference type="PANTHER" id="PTHR43437:SF3">
    <property type="entry name" value="HYDROXYACYL-THIOESTER DEHYDRATASE TYPE 2, MITOCHONDRIAL"/>
    <property type="match status" value="1"/>
</dbReference>
<accession>U5CRZ4</accession>
<evidence type="ECO:0000259" key="2">
    <source>
        <dbReference type="Pfam" id="PF01575"/>
    </source>
</evidence>
<dbReference type="PANTHER" id="PTHR43437">
    <property type="entry name" value="HYDROXYACYL-THIOESTER DEHYDRATASE TYPE 2, MITOCHONDRIAL-RELATED"/>
    <property type="match status" value="1"/>
</dbReference>
<reference evidence="3 4" key="1">
    <citation type="journal article" date="2013" name="Genome Announc.">
        <title>Draft Genome Sequence of an Anaerobic and Extremophilic Bacterium, Caldanaerobacter yonseiensis, Isolated from a Geothermal Hot Stream.</title>
        <authorList>
            <person name="Lee S.J."/>
            <person name="Lee Y.J."/>
            <person name="Park G.S."/>
            <person name="Kim B.C."/>
            <person name="Lee S.J."/>
            <person name="Shin J.H."/>
            <person name="Lee D.W."/>
        </authorList>
    </citation>
    <scope>NUCLEOTIDE SEQUENCE [LARGE SCALE GENOMIC DNA]</scope>
    <source>
        <strain evidence="3 4">KB-1</strain>
    </source>
</reference>
<dbReference type="GO" id="GO:0006633">
    <property type="term" value="P:fatty acid biosynthetic process"/>
    <property type="evidence" value="ECO:0007669"/>
    <property type="project" value="TreeGrafter"/>
</dbReference>
<evidence type="ECO:0000313" key="4">
    <source>
        <dbReference type="Proteomes" id="UP000016856"/>
    </source>
</evidence>
<name>U5CRZ4_CALSX</name>
<dbReference type="EMBL" id="AXDC01000024">
    <property type="protein sequence ID" value="ERM91726.1"/>
    <property type="molecule type" value="Genomic_DNA"/>
</dbReference>
<dbReference type="AlphaFoldDB" id="U5CRZ4"/>
<sequence>MAFFLLLLIYVKTKERGNIMGKTINELKVGDKDHFEKTITETDVYLYAGITGDFNPVHINQIEAEKTMFKGRIAHGMLTAGLISTVLGTKLPGTGTIYLGQELKFTKPVRIGDTIKAEVEVIEIIPEKNRVKLKTTCTNQNGEVVLEGIATVLAPKE</sequence>
<dbReference type="PATRIC" id="fig|1388761.3.peg.1758"/>
<proteinExistence type="predicted"/>
<dbReference type="Pfam" id="PF01575">
    <property type="entry name" value="MaoC_dehydratas"/>
    <property type="match status" value="1"/>
</dbReference>
<organism evidence="3 4">
    <name type="scientific">Caldanaerobacter subterraneus subsp. yonseiensis KB-1</name>
    <dbReference type="NCBI Taxonomy" id="1388761"/>
    <lineage>
        <taxon>Bacteria</taxon>
        <taxon>Bacillati</taxon>
        <taxon>Bacillota</taxon>
        <taxon>Clostridia</taxon>
        <taxon>Thermoanaerobacterales</taxon>
        <taxon>Thermoanaerobacteraceae</taxon>
        <taxon>Caldanaerobacter</taxon>
    </lineage>
</organism>
<protein>
    <submittedName>
        <fullName evidence="3">Enoyl-CoA hydratase</fullName>
    </submittedName>
</protein>
<dbReference type="Proteomes" id="UP000016856">
    <property type="component" value="Unassembled WGS sequence"/>
</dbReference>
<dbReference type="FunFam" id="3.10.129.10:FF:000042">
    <property type="entry name" value="MaoC domain protein dehydratase"/>
    <property type="match status" value="1"/>
</dbReference>
<gene>
    <name evidence="3" type="ORF">O163_08735</name>
</gene>